<keyword evidence="3" id="KW-1185">Reference proteome</keyword>
<dbReference type="AlphaFoldDB" id="A0A433CW13"/>
<feature type="compositionally biased region" description="Low complexity" evidence="1">
    <location>
        <begin position="754"/>
        <end position="769"/>
    </location>
</feature>
<sequence>MAHSAPLCHALEARYAHQCTISTKDPIVVKAGGQNAAMVQNWFTREGRRHRFPEADNVLCSAVYLVIVRDACNRQHKTKLSPQQSLEDNPRPLNNLQERCDAHQVHRRIMTTTEKFKKDSETWRLSEPTANTGDRAQLFVKGMLAFIFRNEAELGDWPWQWIFPETTITPQAGEVPFPYVWRSVDTFSKLADLLVPSIVDCFSDDLGYSKDIPGTTDILTASSPIQDALSTRLIVVLLQGMQEIKPSTMDPVLLDLAEKFANTLDVCLVSLERRNTVVFGAMAVLQTYPQFAQVLVEYMTLSSDWRLTPVCCRILTTLVDIIDVFDLKLLKTILIDKMLLQTDNILQTISQFLGESNFFITVIVPLAKVVAKLNMFNHDISCRFFTRCIVFARTALMEVHERVKDLNRQAAITDEANATNVAAAAAAKTRAVKNKPVYFQSVEVVCTQSRSLLVIISEHCNKKIRRALESDIQALEKDVESCESPANRPFTIIRRQLTQGNPFGNRTFDEAFETIEQSTFVRDWLKGPPAPLSSNRTPFHRLSGNGDTLRSIRAMCDRDLDIVVNQLVGFSLAADGAEPSSDVDEVIETALETLGRTVQSFRKIDPRYQTPIGSVPMRGPTTVPIPTSPTVFISSNNGNSSLASGAKGPRLRTLSSALRNAIPFGKTSKQGVDTSPSPSPSPSPHWASSSSSLTPAAMGSDRHPRTTTFHRRTESNVTPLSNEACLGIDNPKTVSGVDERRTMEYTSTVDKFESFSTPSTSSDTSSNSSKKADGHFRKLTKTIKRKFFL</sequence>
<proteinExistence type="predicted"/>
<feature type="compositionally biased region" description="Low complexity" evidence="1">
    <location>
        <begin position="629"/>
        <end position="646"/>
    </location>
</feature>
<feature type="region of interest" description="Disordered" evidence="1">
    <location>
        <begin position="663"/>
        <end position="776"/>
    </location>
</feature>
<dbReference type="EMBL" id="RBNI01012271">
    <property type="protein sequence ID" value="RUP42848.1"/>
    <property type="molecule type" value="Genomic_DNA"/>
</dbReference>
<comment type="caution">
    <text evidence="2">The sequence shown here is derived from an EMBL/GenBank/DDBJ whole genome shotgun (WGS) entry which is preliminary data.</text>
</comment>
<feature type="region of interest" description="Disordered" evidence="1">
    <location>
        <begin position="629"/>
        <end position="648"/>
    </location>
</feature>
<reference evidence="2 3" key="1">
    <citation type="journal article" date="2018" name="New Phytol.">
        <title>Phylogenomics of Endogonaceae and evolution of mycorrhizas within Mucoromycota.</title>
        <authorList>
            <person name="Chang Y."/>
            <person name="Desiro A."/>
            <person name="Na H."/>
            <person name="Sandor L."/>
            <person name="Lipzen A."/>
            <person name="Clum A."/>
            <person name="Barry K."/>
            <person name="Grigoriev I.V."/>
            <person name="Martin F.M."/>
            <person name="Stajich J.E."/>
            <person name="Smith M.E."/>
            <person name="Bonito G."/>
            <person name="Spatafora J.W."/>
        </authorList>
    </citation>
    <scope>NUCLEOTIDE SEQUENCE [LARGE SCALE GENOMIC DNA]</scope>
    <source>
        <strain evidence="2 3">GMNB39</strain>
    </source>
</reference>
<accession>A0A433CW13</accession>
<dbReference type="OrthoDB" id="10598248at2759"/>
<evidence type="ECO:0000313" key="3">
    <source>
        <dbReference type="Proteomes" id="UP000268093"/>
    </source>
</evidence>
<evidence type="ECO:0000256" key="1">
    <source>
        <dbReference type="SAM" id="MobiDB-lite"/>
    </source>
</evidence>
<name>A0A433CW13_9FUNG</name>
<gene>
    <name evidence="2" type="ORF">BC936DRAFT_137992</name>
</gene>
<evidence type="ECO:0000313" key="2">
    <source>
        <dbReference type="EMBL" id="RUP42848.1"/>
    </source>
</evidence>
<organism evidence="2 3">
    <name type="scientific">Jimgerdemannia flammicorona</name>
    <dbReference type="NCBI Taxonomy" id="994334"/>
    <lineage>
        <taxon>Eukaryota</taxon>
        <taxon>Fungi</taxon>
        <taxon>Fungi incertae sedis</taxon>
        <taxon>Mucoromycota</taxon>
        <taxon>Mucoromycotina</taxon>
        <taxon>Endogonomycetes</taxon>
        <taxon>Endogonales</taxon>
        <taxon>Endogonaceae</taxon>
        <taxon>Jimgerdemannia</taxon>
    </lineage>
</organism>
<protein>
    <submittedName>
        <fullName evidence="2">Uncharacterized protein</fullName>
    </submittedName>
</protein>
<dbReference type="Proteomes" id="UP000268093">
    <property type="component" value="Unassembled WGS sequence"/>
</dbReference>